<evidence type="ECO:0000313" key="4">
    <source>
        <dbReference type="Proteomes" id="UP001373714"/>
    </source>
</evidence>
<feature type="region of interest" description="Disordered" evidence="1">
    <location>
        <begin position="30"/>
        <end position="57"/>
    </location>
</feature>
<evidence type="ECO:0000256" key="2">
    <source>
        <dbReference type="SAM" id="SignalP"/>
    </source>
</evidence>
<gene>
    <name evidence="3" type="ORF">TWF730_001813</name>
</gene>
<feature type="signal peptide" evidence="2">
    <location>
        <begin position="1"/>
        <end position="16"/>
    </location>
</feature>
<keyword evidence="2" id="KW-0732">Signal</keyword>
<evidence type="ECO:0000256" key="1">
    <source>
        <dbReference type="SAM" id="MobiDB-lite"/>
    </source>
</evidence>
<keyword evidence="4" id="KW-1185">Reference proteome</keyword>
<name>A0AAV9UH58_9PEZI</name>
<dbReference type="Proteomes" id="UP001373714">
    <property type="component" value="Unassembled WGS sequence"/>
</dbReference>
<feature type="chain" id="PRO_5043395910" evidence="2">
    <location>
        <begin position="17"/>
        <end position="353"/>
    </location>
</feature>
<reference evidence="3 4" key="1">
    <citation type="submission" date="2019-10" db="EMBL/GenBank/DDBJ databases">
        <authorList>
            <person name="Palmer J.M."/>
        </authorList>
    </citation>
    <scope>NUCLEOTIDE SEQUENCE [LARGE SCALE GENOMIC DNA]</scope>
    <source>
        <strain evidence="3 4">TWF730</strain>
    </source>
</reference>
<dbReference type="AlphaFoldDB" id="A0AAV9UH58"/>
<dbReference type="EMBL" id="JAVHNS010000011">
    <property type="protein sequence ID" value="KAK6340038.1"/>
    <property type="molecule type" value="Genomic_DNA"/>
</dbReference>
<comment type="caution">
    <text evidence="3">The sequence shown here is derived from an EMBL/GenBank/DDBJ whole genome shotgun (WGS) entry which is preliminary data.</text>
</comment>
<organism evidence="3 4">
    <name type="scientific">Orbilia blumenaviensis</name>
    <dbReference type="NCBI Taxonomy" id="1796055"/>
    <lineage>
        <taxon>Eukaryota</taxon>
        <taxon>Fungi</taxon>
        <taxon>Dikarya</taxon>
        <taxon>Ascomycota</taxon>
        <taxon>Pezizomycotina</taxon>
        <taxon>Orbiliomycetes</taxon>
        <taxon>Orbiliales</taxon>
        <taxon>Orbiliaceae</taxon>
        <taxon>Orbilia</taxon>
    </lineage>
</organism>
<accession>A0AAV9UH58</accession>
<protein>
    <submittedName>
        <fullName evidence="3">Uncharacterized protein</fullName>
    </submittedName>
</protein>
<sequence>MKKPLILAFPILQASSLVIDYTKSGLSPLSDGLPSHQSDHSKWSQLGPRANTERKYCGPPVVEKGTTCCGKPKLQSRTEAYLDENRSVNPASLWRRMLLPGPTEDIGGWIDLHVLTATNRLINRLSPASADWGLAKFELFDNNTPGRRQFSYSLNGLEGCTSLIIINDLGVYLTHWWEMVSFADPNPKNPAEKRGAKAKRAIYREIGLDNRDDVFDATVIKALSEGYTRPRPSSGGNVLPDQTPLLGVAADTFRRSPNGFKAFLIVPDREDEYGHLWREIKSKVTEILSLPEDVANTDWLDEVEYDVEPVTPISGKGRAIFQYDSEHPRGDGTTVRKAVLFFEGEKLYDEEWP</sequence>
<evidence type="ECO:0000313" key="3">
    <source>
        <dbReference type="EMBL" id="KAK6340038.1"/>
    </source>
</evidence>
<proteinExistence type="predicted"/>